<dbReference type="EMBL" id="PVQB02000542">
    <property type="protein sequence ID" value="KAF4335663.1"/>
    <property type="molecule type" value="Genomic_DNA"/>
</dbReference>
<dbReference type="OrthoDB" id="1740265at2759"/>
<dbReference type="Gene3D" id="2.60.40.1180">
    <property type="entry name" value="Golgi alpha-mannosidase II"/>
    <property type="match status" value="1"/>
</dbReference>
<evidence type="ECO:0000313" key="7">
    <source>
        <dbReference type="Proteomes" id="UP000730481"/>
    </source>
</evidence>
<keyword evidence="3" id="KW-0326">Glycosidase</keyword>
<dbReference type="Gene3D" id="3.20.20.80">
    <property type="entry name" value="Glycosidases"/>
    <property type="match status" value="1"/>
</dbReference>
<dbReference type="InterPro" id="IPR045857">
    <property type="entry name" value="O16G_dom_2"/>
</dbReference>
<dbReference type="FunFam" id="3.90.400.10:FF:000002">
    <property type="entry name" value="Sucrose isomerase"/>
    <property type="match status" value="1"/>
</dbReference>
<dbReference type="PANTHER" id="PTHR10357:SF179">
    <property type="entry name" value="NEUTRAL AND BASIC AMINO ACID TRANSPORT PROTEIN RBAT"/>
    <property type="match status" value="1"/>
</dbReference>
<dbReference type="InterPro" id="IPR017853">
    <property type="entry name" value="GH"/>
</dbReference>
<dbReference type="GO" id="GO:0000025">
    <property type="term" value="P:maltose catabolic process"/>
    <property type="evidence" value="ECO:0007669"/>
    <property type="project" value="TreeGrafter"/>
</dbReference>
<dbReference type="Pfam" id="PF00128">
    <property type="entry name" value="Alpha-amylase"/>
    <property type="match status" value="1"/>
</dbReference>
<feature type="domain" description="Glycosyl hydrolase family 13 catalytic" evidence="5">
    <location>
        <begin position="20"/>
        <end position="444"/>
    </location>
</feature>
<protein>
    <submittedName>
        <fullName evidence="6">Glucan 1 6-alpha-glucosidase</fullName>
    </submittedName>
</protein>
<dbReference type="InterPro" id="IPR006047">
    <property type="entry name" value="GH13_cat_dom"/>
</dbReference>
<dbReference type="Gene3D" id="3.90.400.10">
    <property type="entry name" value="Oligo-1,6-glucosidase, Domain 2"/>
    <property type="match status" value="1"/>
</dbReference>
<dbReference type="GO" id="GO:0004575">
    <property type="term" value="F:sucrose alpha-glucosidase activity"/>
    <property type="evidence" value="ECO:0007669"/>
    <property type="project" value="TreeGrafter"/>
</dbReference>
<name>A0A9P5ACC0_9HYPO</name>
<proteinExistence type="inferred from homology"/>
<organism evidence="6 7">
    <name type="scientific">Fusarium beomiforme</name>
    <dbReference type="NCBI Taxonomy" id="44412"/>
    <lineage>
        <taxon>Eukaryota</taxon>
        <taxon>Fungi</taxon>
        <taxon>Dikarya</taxon>
        <taxon>Ascomycota</taxon>
        <taxon>Pezizomycotina</taxon>
        <taxon>Sordariomycetes</taxon>
        <taxon>Hypocreomycetidae</taxon>
        <taxon>Hypocreales</taxon>
        <taxon>Nectriaceae</taxon>
        <taxon>Fusarium</taxon>
        <taxon>Fusarium burgessii species complex</taxon>
    </lineage>
</organism>
<reference evidence="6" key="2">
    <citation type="submission" date="2020-02" db="EMBL/GenBank/DDBJ databases">
        <title>Identification and distribution of gene clusters putatively required for synthesis of sphingolipid metabolism inhibitors in phylogenetically diverse species of the filamentous fungus Fusarium.</title>
        <authorList>
            <person name="Kim H.-S."/>
            <person name="Busman M."/>
            <person name="Brown D.W."/>
            <person name="Divon H."/>
            <person name="Uhlig S."/>
            <person name="Proctor R.H."/>
        </authorList>
    </citation>
    <scope>NUCLEOTIDE SEQUENCE</scope>
    <source>
        <strain evidence="6">NRRL 25174</strain>
    </source>
</reference>
<dbReference type="GO" id="GO:0004574">
    <property type="term" value="F:oligo-1,6-glucosidase activity"/>
    <property type="evidence" value="ECO:0007669"/>
    <property type="project" value="TreeGrafter"/>
</dbReference>
<dbReference type="FunFam" id="3.20.20.80:FF:000064">
    <property type="entry name" value="Oligo-1,6-glucosidase"/>
    <property type="match status" value="1"/>
</dbReference>
<evidence type="ECO:0000256" key="4">
    <source>
        <dbReference type="ARBA" id="ARBA00026248"/>
    </source>
</evidence>
<keyword evidence="4" id="KW-0462">Maltose metabolism</keyword>
<dbReference type="GO" id="GO:0033934">
    <property type="term" value="F:glucan 1,4-alpha-maltotriohydrolase activity"/>
    <property type="evidence" value="ECO:0007669"/>
    <property type="project" value="TreeGrafter"/>
</dbReference>
<keyword evidence="2" id="KW-0378">Hydrolase</keyword>
<sequence length="588" mass="67604">MTKKIYHHEPLWWKHGVVYQIYPASFKDSNDDGVGDIPGIISKLDYLQDLGVDIIWISPHYKSPQVDRGYDISDFQDIHEPYGTLEDCQQLIQEIHDRGMRVIFDLVINHTSDQHPWFLESKSSTTSPKRDWYFWRQPKIDSHGNKCRPNNWRSQFTKPAWTFDDQTGEYYLHVYASGQPDLNWENEACRREVYDNAIKFWLDRGVDGFRIDTVNKFSKVPGLPDAPVTEPDEETQIAVCHYANGPRIHEYLREMKEVMKPYDVMTVGELPNTPDLEDVLKYISPGSQPGSQEIDMVFNFDTVNLGQTPGNRFLPVPFDNSDFKRCLTKWQKLPETTGAWTTVFLENHDQGRSVSRFASDLPEFRERATKMLATVLATMTGTLFIYQGQEIGMINAPGSWSADEYKCVRSINYIQDIRNRTNNDPIAVEEATKNLQRVARDHARVPMQWDSTANAGFTSSTTVPWMSVLDSYRHINVADQLGNKDSVLEYWRGLLKLRKKFSSLFVYGTFSLVDEHKDLMAFIKTDSATGVRALTVANLSKNELALPNIDGSALRSMSLLMSSYSDVPTSTHQKSYLRPYEGRVYFLE</sequence>
<evidence type="ECO:0000313" key="6">
    <source>
        <dbReference type="EMBL" id="KAF4335663.1"/>
    </source>
</evidence>
<dbReference type="InterPro" id="IPR013780">
    <property type="entry name" value="Glyco_hydro_b"/>
</dbReference>
<dbReference type="GO" id="GO:0005987">
    <property type="term" value="P:sucrose catabolic process"/>
    <property type="evidence" value="ECO:0007669"/>
    <property type="project" value="TreeGrafter"/>
</dbReference>
<accession>A0A9P5ACC0</accession>
<gene>
    <name evidence="6" type="ORF">FBEOM_10500</name>
</gene>
<evidence type="ECO:0000256" key="1">
    <source>
        <dbReference type="ARBA" id="ARBA00008061"/>
    </source>
</evidence>
<evidence type="ECO:0000256" key="2">
    <source>
        <dbReference type="ARBA" id="ARBA00022801"/>
    </source>
</evidence>
<evidence type="ECO:0000256" key="3">
    <source>
        <dbReference type="ARBA" id="ARBA00023295"/>
    </source>
</evidence>
<keyword evidence="7" id="KW-1185">Reference proteome</keyword>
<reference evidence="6" key="1">
    <citation type="journal article" date="2017" name="Mycologia">
        <title>Fusarium algeriense, sp. nov., a novel toxigenic crown rot pathogen of durum wheat from Algeria is nested in the Fusarium burgessii species complex.</title>
        <authorList>
            <person name="Laraba I."/>
            <person name="Keddad A."/>
            <person name="Boureghda H."/>
            <person name="Abdallah N."/>
            <person name="Vaughan M.M."/>
            <person name="Proctor R.H."/>
            <person name="Busman M."/>
            <person name="O'Donnell K."/>
        </authorList>
    </citation>
    <scope>NUCLEOTIDE SEQUENCE</scope>
    <source>
        <strain evidence="6">NRRL 25174</strain>
    </source>
</reference>
<dbReference type="SUPFAM" id="SSF51011">
    <property type="entry name" value="Glycosyl hydrolase domain"/>
    <property type="match status" value="1"/>
</dbReference>
<dbReference type="PANTHER" id="PTHR10357">
    <property type="entry name" value="ALPHA-AMYLASE FAMILY MEMBER"/>
    <property type="match status" value="1"/>
</dbReference>
<evidence type="ECO:0000259" key="5">
    <source>
        <dbReference type="SMART" id="SM00642"/>
    </source>
</evidence>
<dbReference type="AlphaFoldDB" id="A0A9P5ACC0"/>
<dbReference type="Proteomes" id="UP000730481">
    <property type="component" value="Unassembled WGS sequence"/>
</dbReference>
<comment type="caution">
    <text evidence="6">The sequence shown here is derived from an EMBL/GenBank/DDBJ whole genome shotgun (WGS) entry which is preliminary data.</text>
</comment>
<dbReference type="CDD" id="cd11333">
    <property type="entry name" value="AmyAc_SI_OligoGlu_DGase"/>
    <property type="match status" value="1"/>
</dbReference>
<dbReference type="GO" id="GO:0004556">
    <property type="term" value="F:alpha-amylase activity"/>
    <property type="evidence" value="ECO:0007669"/>
    <property type="project" value="TreeGrafter"/>
</dbReference>
<dbReference type="SUPFAM" id="SSF51445">
    <property type="entry name" value="(Trans)glycosidases"/>
    <property type="match status" value="1"/>
</dbReference>
<dbReference type="SMART" id="SM00642">
    <property type="entry name" value="Aamy"/>
    <property type="match status" value="1"/>
</dbReference>
<dbReference type="FunFam" id="3.20.20.80:FF:000087">
    <property type="entry name" value="Oligo-1,6-glucosidase IMA1"/>
    <property type="match status" value="1"/>
</dbReference>
<comment type="similarity">
    <text evidence="1">Belongs to the glycosyl hydrolase 13 family.</text>
</comment>